<protein>
    <submittedName>
        <fullName evidence="2">Importin N-terminal domain-containing protein</fullName>
    </submittedName>
</protein>
<dbReference type="WBParaSite" id="JU765_v2.g12625.t1">
    <property type="protein sequence ID" value="JU765_v2.g12625.t1"/>
    <property type="gene ID" value="JU765_v2.g12625"/>
</dbReference>
<evidence type="ECO:0000313" key="2">
    <source>
        <dbReference type="WBParaSite" id="JU765_v2.g12625.t1"/>
    </source>
</evidence>
<proteinExistence type="predicted"/>
<dbReference type="Proteomes" id="UP000887576">
    <property type="component" value="Unplaced"/>
</dbReference>
<evidence type="ECO:0000313" key="1">
    <source>
        <dbReference type="Proteomes" id="UP000887576"/>
    </source>
</evidence>
<sequence length="1121" mass="126461">MTVADNDFNEVVQAVRAILDSATLNQERRRCTEKIESLKEGDASVSIPIAFRLLLQHDQQVSHAGWNIIEHIIRYKWAEIPGNLRLTIRDGVLEQMSNGRYSLTSADLAVKTAISRSMVAMMEQEWPQNWPELFQQFKDIVLNDQLYSQAQMVFIVLKCLIENVVTYTTVSNPLRRKELSMSINSIMPELFAMTISRIRICIAQGVDNEPILVAKAGIELLVESVDWVVGRLLEEVVDGIIEVLCAYLRTESHGIYEKSALCLFKIASRKRSKNDETPIVVSMFKDAPMTAILTAARLAAGVSSSNKGHYQYLIALCDLLCALGIHLTEVWGYIKNPPPNFESYLSEISFYFQHPSMRIRSEVALVLVTFASHEQISQTKEFTEAVKLLIPVIPKNTEKIGSLTDMTSLTSHYARMDYEDDVEFSRDFTQLRDRVCRFIGECSKSHCAEFVMQINEWIARIVGNTVNIPATEFESIKRYLTAFVTSIYQKFDNELPSDVDAAFVYNFQVLLARIQSVSSPDTVNLMLSVLSSFLKLFEKHAELLSPFFEHLKNILLIDLPTAEVMTLKRHAISLMLKVSSKMPEVIKPYAQSILDIVTATAPHVTLMQRANLVQVLGALSNLVPAENKIVFLQSAISQNVEFFASERFLQAISSPANFMSFIGLCTPPELDDTTPTQFCINRQDLKANLSAIDGILQQVNVPENSSNPLFQLLGALLPNFFQCAQCLNLMRHPDNLVTIHSGYDKAVVDIGPNDRHHIYCFVMEAETEESSDGSLTNTATSRLQTFIADITDMIQSILGQCGSRLGYDFYRLPNAVNFLDGLGSNLNYIIDFRMRFWIKRTFNPLINTCPQGLEHTIMSFASRIMQHMQERLRNRWESISTVDYDAEPTKEEIFLEHMTCVLSREYSGFLYDIFLGESNAPRDEKRNPSDVITRIGGKLCTDRNILSSVVATICCLLNCNDTKTALKILPIARVVFGTTTDYFDDQMTTYVFVHVIQSLQVHGADEVAQGPILSLIFQIYSSLRPKHLATLGGILQQVPETTREGLEAFDNRITNMSQTDKIMEKHRREVVKKILRPVIAKNIGEQHKRPSHLRVLQPLIKPPKSNGDSSSDISLDGGLFA</sequence>
<accession>A0AC34Q3I6</accession>
<reference evidence="2" key="1">
    <citation type="submission" date="2022-11" db="UniProtKB">
        <authorList>
            <consortium name="WormBaseParasite"/>
        </authorList>
    </citation>
    <scope>IDENTIFICATION</scope>
</reference>
<organism evidence="1 2">
    <name type="scientific">Panagrolaimus sp. JU765</name>
    <dbReference type="NCBI Taxonomy" id="591449"/>
    <lineage>
        <taxon>Eukaryota</taxon>
        <taxon>Metazoa</taxon>
        <taxon>Ecdysozoa</taxon>
        <taxon>Nematoda</taxon>
        <taxon>Chromadorea</taxon>
        <taxon>Rhabditida</taxon>
        <taxon>Tylenchina</taxon>
        <taxon>Panagrolaimomorpha</taxon>
        <taxon>Panagrolaimoidea</taxon>
        <taxon>Panagrolaimidae</taxon>
        <taxon>Panagrolaimus</taxon>
    </lineage>
</organism>
<name>A0AC34Q3I6_9BILA</name>